<dbReference type="GO" id="GO:0032259">
    <property type="term" value="P:methylation"/>
    <property type="evidence" value="ECO:0007669"/>
    <property type="project" value="UniProtKB-KW"/>
</dbReference>
<dbReference type="Proteomes" id="UP000237846">
    <property type="component" value="Unassembled WGS sequence"/>
</dbReference>
<evidence type="ECO:0000313" key="2">
    <source>
        <dbReference type="EMBL" id="PRY02593.1"/>
    </source>
</evidence>
<dbReference type="PANTHER" id="PTHR42912:SF93">
    <property type="entry name" value="N6-ADENOSINE-METHYLTRANSFERASE TMT1A"/>
    <property type="match status" value="1"/>
</dbReference>
<feature type="domain" description="Methyltransferase" evidence="1">
    <location>
        <begin position="42"/>
        <end position="138"/>
    </location>
</feature>
<evidence type="ECO:0000259" key="1">
    <source>
        <dbReference type="Pfam" id="PF13649"/>
    </source>
</evidence>
<dbReference type="AlphaFoldDB" id="A0A2T0QFG7"/>
<dbReference type="CDD" id="cd02440">
    <property type="entry name" value="AdoMet_MTases"/>
    <property type="match status" value="1"/>
</dbReference>
<dbReference type="InterPro" id="IPR041698">
    <property type="entry name" value="Methyltransf_25"/>
</dbReference>
<organism evidence="2 3">
    <name type="scientific">Allonocardiopsis opalescens</name>
    <dbReference type="NCBI Taxonomy" id="1144618"/>
    <lineage>
        <taxon>Bacteria</taxon>
        <taxon>Bacillati</taxon>
        <taxon>Actinomycetota</taxon>
        <taxon>Actinomycetes</taxon>
        <taxon>Streptosporangiales</taxon>
        <taxon>Allonocardiopsis</taxon>
    </lineage>
</organism>
<protein>
    <submittedName>
        <fullName evidence="2">Methyltransferase family protein</fullName>
    </submittedName>
</protein>
<proteinExistence type="predicted"/>
<dbReference type="PANTHER" id="PTHR42912">
    <property type="entry name" value="METHYLTRANSFERASE"/>
    <property type="match status" value="1"/>
</dbReference>
<comment type="caution">
    <text evidence="2">The sequence shown here is derived from an EMBL/GenBank/DDBJ whole genome shotgun (WGS) entry which is preliminary data.</text>
</comment>
<dbReference type="InterPro" id="IPR050508">
    <property type="entry name" value="Methyltransf_Superfamily"/>
</dbReference>
<keyword evidence="2" id="KW-0489">Methyltransferase</keyword>
<dbReference type="Pfam" id="PF13649">
    <property type="entry name" value="Methyltransf_25"/>
    <property type="match status" value="1"/>
</dbReference>
<dbReference type="InterPro" id="IPR029063">
    <property type="entry name" value="SAM-dependent_MTases_sf"/>
</dbReference>
<dbReference type="SUPFAM" id="SSF53335">
    <property type="entry name" value="S-adenosyl-L-methionine-dependent methyltransferases"/>
    <property type="match status" value="1"/>
</dbReference>
<gene>
    <name evidence="2" type="ORF">CLV72_1011196</name>
</gene>
<evidence type="ECO:0000313" key="3">
    <source>
        <dbReference type="Proteomes" id="UP000237846"/>
    </source>
</evidence>
<reference evidence="2 3" key="1">
    <citation type="submission" date="2018-03" db="EMBL/GenBank/DDBJ databases">
        <title>Genomic Encyclopedia of Archaeal and Bacterial Type Strains, Phase II (KMG-II): from individual species to whole genera.</title>
        <authorList>
            <person name="Goeker M."/>
        </authorList>
    </citation>
    <scope>NUCLEOTIDE SEQUENCE [LARGE SCALE GENOMIC DNA]</scope>
    <source>
        <strain evidence="2 3">DSM 45601</strain>
    </source>
</reference>
<dbReference type="GO" id="GO:0008168">
    <property type="term" value="F:methyltransferase activity"/>
    <property type="evidence" value="ECO:0007669"/>
    <property type="project" value="UniProtKB-KW"/>
</dbReference>
<keyword evidence="3" id="KW-1185">Reference proteome</keyword>
<dbReference type="EMBL" id="PVZC01000001">
    <property type="protein sequence ID" value="PRY02593.1"/>
    <property type="molecule type" value="Genomic_DNA"/>
</dbReference>
<accession>A0A2T0QFG7</accession>
<name>A0A2T0QFG7_9ACTN</name>
<sequence length="264" mass="28214">MVHSDAAAAAPAGAMDRPAEGWRTGCAQRLVELARPRPGDRVLDAATGTGQAAAAAARLAGPQGKVTGVDIGAGKLDRLRRSLLADGLTNVELRHADATYLDDYDDASFDMVVCSAALLALPVGPALREWHRLLAPGGLVAFSSWHVGFPTAARLFRRCAAEFGLELDDPSAPLGTVERCRVALERAAFTPVTFAIEPVRLSDADLARAWRDHAERPHGQALAGLAPERRALLRRRYRAALAEALAADERAMREADVIYALGRK</sequence>
<dbReference type="RefSeq" id="WP_170140888.1">
    <property type="nucleotide sequence ID" value="NZ_PVZC01000001.1"/>
</dbReference>
<keyword evidence="2" id="KW-0808">Transferase</keyword>
<dbReference type="Gene3D" id="3.40.50.150">
    <property type="entry name" value="Vaccinia Virus protein VP39"/>
    <property type="match status" value="1"/>
</dbReference>